<name>A0A8H3CR02_9AGAM</name>
<accession>A0A8H3CR02</accession>
<evidence type="ECO:0008006" key="3">
    <source>
        <dbReference type="Google" id="ProtNLM"/>
    </source>
</evidence>
<evidence type="ECO:0000313" key="1">
    <source>
        <dbReference type="EMBL" id="CAE6490810.1"/>
    </source>
</evidence>
<dbReference type="Proteomes" id="UP000663840">
    <property type="component" value="Unassembled WGS sequence"/>
</dbReference>
<dbReference type="PANTHER" id="PTHR35569:SF1">
    <property type="entry name" value="CYANAMIDE HYDRATASE DDI2-RELATED"/>
    <property type="match status" value="1"/>
</dbReference>
<reference evidence="1" key="1">
    <citation type="submission" date="2021-01" db="EMBL/GenBank/DDBJ databases">
        <authorList>
            <person name="Kaushik A."/>
        </authorList>
    </citation>
    <scope>NUCLEOTIDE SEQUENCE</scope>
    <source>
        <strain evidence="1">AG1-1A</strain>
    </source>
</reference>
<protein>
    <recommendedName>
        <fullName evidence="3">HD domain-containing protein</fullName>
    </recommendedName>
</protein>
<dbReference type="EMBL" id="CAJMWR010004241">
    <property type="protein sequence ID" value="CAE6490810.1"/>
    <property type="molecule type" value="Genomic_DNA"/>
</dbReference>
<sequence>MWLAAMLHDVTLVPEVQDDLANQLSFQIQGGILAHEYLSYPQPQLTSNTLHWGTNSKNRSTPATPLSKYQIGEVVESIVLHTDTMQPGRLNLCAQATHLGIMLDALGGGPPADILRLWHPDTILNGAKEWPRTKENESLVEPLMRELEIKPGCQTTTGARAFPLLELMRSNPYFEMK</sequence>
<organism evidence="1 2">
    <name type="scientific">Rhizoctonia solani</name>
    <dbReference type="NCBI Taxonomy" id="456999"/>
    <lineage>
        <taxon>Eukaryota</taxon>
        <taxon>Fungi</taxon>
        <taxon>Dikarya</taxon>
        <taxon>Basidiomycota</taxon>
        <taxon>Agaricomycotina</taxon>
        <taxon>Agaricomycetes</taxon>
        <taxon>Cantharellales</taxon>
        <taxon>Ceratobasidiaceae</taxon>
        <taxon>Rhizoctonia</taxon>
    </lineage>
</organism>
<dbReference type="AlphaFoldDB" id="A0A8H3CR02"/>
<dbReference type="PANTHER" id="PTHR35569">
    <property type="entry name" value="CYANAMIDE HYDRATASE DDI2-RELATED"/>
    <property type="match status" value="1"/>
</dbReference>
<evidence type="ECO:0000313" key="2">
    <source>
        <dbReference type="Proteomes" id="UP000663840"/>
    </source>
</evidence>
<comment type="caution">
    <text evidence="1">The sequence shown here is derived from an EMBL/GenBank/DDBJ whole genome shotgun (WGS) entry which is preliminary data.</text>
</comment>
<gene>
    <name evidence="1" type="ORF">RDB_LOCUS147976</name>
</gene>
<proteinExistence type="predicted"/>